<evidence type="ECO:0000313" key="2">
    <source>
        <dbReference type="EMBL" id="WFD14734.1"/>
    </source>
</evidence>
<proteinExistence type="predicted"/>
<feature type="region of interest" description="Disordered" evidence="1">
    <location>
        <begin position="12"/>
        <end position="34"/>
    </location>
</feature>
<dbReference type="GO" id="GO:0005634">
    <property type="term" value="C:nucleus"/>
    <property type="evidence" value="ECO:0007669"/>
    <property type="project" value="InterPro"/>
</dbReference>
<dbReference type="AlphaFoldDB" id="A0AAJ5Z2H2"/>
<keyword evidence="3" id="KW-1185">Reference proteome</keyword>
<name>A0AAJ5Z2H2_9BASI</name>
<dbReference type="Pfam" id="PF10384">
    <property type="entry name" value="Scm3"/>
    <property type="match status" value="1"/>
</dbReference>
<dbReference type="EMBL" id="CP119917">
    <property type="protein sequence ID" value="WFD14734.1"/>
    <property type="molecule type" value="Genomic_DNA"/>
</dbReference>
<dbReference type="Proteomes" id="UP001217582">
    <property type="component" value="Chromosome 2"/>
</dbReference>
<dbReference type="InterPro" id="IPR018465">
    <property type="entry name" value="Scm3/HJURP"/>
</dbReference>
<reference evidence="2 3" key="1">
    <citation type="submission" date="2023-03" db="EMBL/GenBank/DDBJ databases">
        <title>Mating type loci evolution in Malassezia.</title>
        <authorList>
            <person name="Coelho M.A."/>
        </authorList>
    </citation>
    <scope>NUCLEOTIDE SEQUENCE [LARGE SCALE GENOMIC DNA]</scope>
    <source>
        <strain evidence="2 3">CBS 13387</strain>
    </source>
</reference>
<protein>
    <submittedName>
        <fullName evidence="2">Uncharacterized protein</fullName>
    </submittedName>
</protein>
<evidence type="ECO:0000313" key="3">
    <source>
        <dbReference type="Proteomes" id="UP001217582"/>
    </source>
</evidence>
<gene>
    <name evidence="2" type="ORF">MARU1_000740</name>
</gene>
<evidence type="ECO:0000256" key="1">
    <source>
        <dbReference type="SAM" id="MobiDB-lite"/>
    </source>
</evidence>
<accession>A0AAJ5Z2H2</accession>
<dbReference type="GO" id="GO:0042393">
    <property type="term" value="F:histone binding"/>
    <property type="evidence" value="ECO:0007669"/>
    <property type="project" value="InterPro"/>
</dbReference>
<organism evidence="2 3">
    <name type="scientific">Malassezia arunalokei</name>
    <dbReference type="NCBI Taxonomy" id="1514897"/>
    <lineage>
        <taxon>Eukaryota</taxon>
        <taxon>Fungi</taxon>
        <taxon>Dikarya</taxon>
        <taxon>Basidiomycota</taxon>
        <taxon>Ustilaginomycotina</taxon>
        <taxon>Malasseziomycetes</taxon>
        <taxon>Malasseziales</taxon>
        <taxon>Malasseziaceae</taxon>
        <taxon>Malassezia</taxon>
    </lineage>
</organism>
<sequence length="191" mass="21749">MSQPCDNAFLQQSLGLGHESRPPRKPVFGSDRPLTFPLPPRAAPGEEDSLAYARHESAERLRLKWESIYERFQHAHLEDQDEIYLGRAGDKIRLIKDRGSLRALHKQLRFGSFMSEQEREALSMDWIEAEERPPPPPPPPALSDPDVAWELDIYRSVKRDAIDSLLRTNTLGRAPLPYSIPGLASLLHTHE</sequence>